<feature type="domain" description="Helicase ATP-binding" evidence="8">
    <location>
        <begin position="113"/>
        <end position="278"/>
    </location>
</feature>
<dbReference type="EMBL" id="SBJO01000383">
    <property type="protein sequence ID" value="KAF9761217.1"/>
    <property type="molecule type" value="Genomic_DNA"/>
</dbReference>
<dbReference type="InterPro" id="IPR001841">
    <property type="entry name" value="Znf_RING"/>
</dbReference>
<accession>A0A9P6KY41</accession>
<dbReference type="PANTHER" id="PTHR45626:SF12">
    <property type="entry name" value="DNA REPAIR PROTEIN RAD16"/>
    <property type="match status" value="1"/>
</dbReference>
<evidence type="ECO:0000256" key="3">
    <source>
        <dbReference type="ARBA" id="ARBA00022801"/>
    </source>
</evidence>
<dbReference type="GO" id="GO:0005524">
    <property type="term" value="F:ATP binding"/>
    <property type="evidence" value="ECO:0007669"/>
    <property type="project" value="UniProtKB-KW"/>
</dbReference>
<feature type="domain" description="Helicase C-terminal" evidence="9">
    <location>
        <begin position="517"/>
        <end position="671"/>
    </location>
</feature>
<dbReference type="InterPro" id="IPR038718">
    <property type="entry name" value="SNF2-like_sf"/>
</dbReference>
<feature type="domain" description="RING-type" evidence="7">
    <location>
        <begin position="447"/>
        <end position="485"/>
    </location>
</feature>
<dbReference type="OrthoDB" id="448448at2759"/>
<organism evidence="10 11">
    <name type="scientific">Nosema granulosis</name>
    <dbReference type="NCBI Taxonomy" id="83296"/>
    <lineage>
        <taxon>Eukaryota</taxon>
        <taxon>Fungi</taxon>
        <taxon>Fungi incertae sedis</taxon>
        <taxon>Microsporidia</taxon>
        <taxon>Nosematidae</taxon>
        <taxon>Nosema</taxon>
    </lineage>
</organism>
<dbReference type="CDD" id="cd18793">
    <property type="entry name" value="SF2_C_SNF"/>
    <property type="match status" value="1"/>
</dbReference>
<dbReference type="InterPro" id="IPR000330">
    <property type="entry name" value="SNF2_N"/>
</dbReference>
<reference evidence="10 11" key="1">
    <citation type="journal article" date="2020" name="Genome Biol. Evol.">
        <title>Comparative genomics of strictly vertically transmitted, feminizing microsporidia endosymbionts of amphipod crustaceans.</title>
        <authorList>
            <person name="Cormier A."/>
            <person name="Chebbi M.A."/>
            <person name="Giraud I."/>
            <person name="Wattier R."/>
            <person name="Teixeira M."/>
            <person name="Gilbert C."/>
            <person name="Rigaud T."/>
            <person name="Cordaux R."/>
        </authorList>
    </citation>
    <scope>NUCLEOTIDE SEQUENCE [LARGE SCALE GENOMIC DNA]</scope>
    <source>
        <strain evidence="10 11">Ou3-Ou53</strain>
    </source>
</reference>
<evidence type="ECO:0000259" key="9">
    <source>
        <dbReference type="PROSITE" id="PS51194"/>
    </source>
</evidence>
<dbReference type="InterPro" id="IPR027417">
    <property type="entry name" value="P-loop_NTPase"/>
</dbReference>
<evidence type="ECO:0000259" key="7">
    <source>
        <dbReference type="PROSITE" id="PS50089"/>
    </source>
</evidence>
<dbReference type="GO" id="GO:0016787">
    <property type="term" value="F:hydrolase activity"/>
    <property type="evidence" value="ECO:0007669"/>
    <property type="project" value="UniProtKB-KW"/>
</dbReference>
<dbReference type="PROSITE" id="PS50089">
    <property type="entry name" value="ZF_RING_2"/>
    <property type="match status" value="1"/>
</dbReference>
<dbReference type="PROSITE" id="PS51194">
    <property type="entry name" value="HELICASE_CTER"/>
    <property type="match status" value="1"/>
</dbReference>
<dbReference type="InterPro" id="IPR050628">
    <property type="entry name" value="SNF2_RAD54_helicase_TF"/>
</dbReference>
<dbReference type="SUPFAM" id="SSF57850">
    <property type="entry name" value="RING/U-box"/>
    <property type="match status" value="1"/>
</dbReference>
<dbReference type="GO" id="GO:0008270">
    <property type="term" value="F:zinc ion binding"/>
    <property type="evidence" value="ECO:0007669"/>
    <property type="project" value="UniProtKB-KW"/>
</dbReference>
<dbReference type="GO" id="GO:0008094">
    <property type="term" value="F:ATP-dependent activity, acting on DNA"/>
    <property type="evidence" value="ECO:0007669"/>
    <property type="project" value="TreeGrafter"/>
</dbReference>
<dbReference type="SMART" id="SM00490">
    <property type="entry name" value="HELICc"/>
    <property type="match status" value="1"/>
</dbReference>
<evidence type="ECO:0000256" key="4">
    <source>
        <dbReference type="ARBA" id="ARBA00022806"/>
    </source>
</evidence>
<keyword evidence="5" id="KW-0067">ATP-binding</keyword>
<keyword evidence="6" id="KW-0479">Metal-binding</keyword>
<dbReference type="Gene3D" id="3.30.40.10">
    <property type="entry name" value="Zinc/RING finger domain, C3HC4 (zinc finger)"/>
    <property type="match status" value="1"/>
</dbReference>
<comment type="similarity">
    <text evidence="1">Belongs to the SNF2/RAD54 helicase family.</text>
</comment>
<keyword evidence="6" id="KW-0862">Zinc</keyword>
<keyword evidence="11" id="KW-1185">Reference proteome</keyword>
<dbReference type="InterPro" id="IPR001650">
    <property type="entry name" value="Helicase_C-like"/>
</dbReference>
<dbReference type="Gene3D" id="3.40.50.300">
    <property type="entry name" value="P-loop containing nucleotide triphosphate hydrolases"/>
    <property type="match status" value="1"/>
</dbReference>
<dbReference type="InterPro" id="IPR049730">
    <property type="entry name" value="SNF2/RAD54-like_C"/>
</dbReference>
<name>A0A9P6KY41_9MICR</name>
<sequence length="683" mass="79688">MVEQKITKDFEVKKSKSENTYEENPIVDPRKDIIIYKEEAQALKEFRKLTPIEKKKIQKRLIEDNNIDQTHEGFLKKEDILEIVNTIDAVEPPKGLVTRLLDYQLFGISWMIDREKSQIKGGILADQMGMGKTLQMIGLMLSGDYCERNLIIVPTIALNQWVEELEKHSPGMFNIYRHHGRLRISEVFCDFNKNNTRDIFITTYGTIESDYRRKKNNIFKIAFDRVILDEAHIIKDSRSNTNTAITHIKAKYRWGLTGTPVQNRVGDLFSLVKFLKLDPYSYYFCKKCPCKSMFWLRYNEKTDLHSRGFCVCGHFSAQHFGWWNRRIATPIKELGYTEEGKQVFEKLHKITSNVVLRRTKASIEHELGLPSKVVVVDRLFFNENELDFYTSLYGQSKNKYNEYLIRGQVSHNYAHIFDLLQKMRLATNHPFLAIKKDKTINSDIPICGFCNEEADDPVFSKCKHVFCREEAKNFLADSPLCPVCKINITIDLNQVYNYNIETKIDPSTWISSTKIEYLIQKLVSLRDENVAQKSIVFSQYVNFLEILRWRLERAGFRCVKIYGNMLISQRKAAIDIFNKDSHITVFLISLKAGGVALNLTEANNVFLMDLWWNPAVEEQAMDRIHRIGQHRPIRIHRIIIENSIESKILLLQKKKKALFDSSIEKNYSAIGKLSEDDLHFLFN</sequence>
<dbReference type="GO" id="GO:0005634">
    <property type="term" value="C:nucleus"/>
    <property type="evidence" value="ECO:0007669"/>
    <property type="project" value="TreeGrafter"/>
</dbReference>
<dbReference type="Pfam" id="PF13920">
    <property type="entry name" value="zf-C3HC4_3"/>
    <property type="match status" value="1"/>
</dbReference>
<keyword evidence="2" id="KW-0547">Nucleotide-binding</keyword>
<dbReference type="CDD" id="cd18008">
    <property type="entry name" value="DEXDc_SHPRH-like"/>
    <property type="match status" value="1"/>
</dbReference>
<dbReference type="Proteomes" id="UP000740883">
    <property type="component" value="Unassembled WGS sequence"/>
</dbReference>
<dbReference type="SUPFAM" id="SSF52540">
    <property type="entry name" value="P-loop containing nucleoside triphosphate hydrolases"/>
    <property type="match status" value="2"/>
</dbReference>
<comment type="caution">
    <text evidence="10">The sequence shown here is derived from an EMBL/GenBank/DDBJ whole genome shotgun (WGS) entry which is preliminary data.</text>
</comment>
<dbReference type="Gene3D" id="3.40.50.10810">
    <property type="entry name" value="Tandem AAA-ATPase domain"/>
    <property type="match status" value="1"/>
</dbReference>
<dbReference type="GO" id="GO:0004386">
    <property type="term" value="F:helicase activity"/>
    <property type="evidence" value="ECO:0007669"/>
    <property type="project" value="UniProtKB-KW"/>
</dbReference>
<dbReference type="AlphaFoldDB" id="A0A9P6KY41"/>
<keyword evidence="4" id="KW-0347">Helicase</keyword>
<protein>
    <submittedName>
        <fullName evidence="10">DNA repair protein RAD16</fullName>
    </submittedName>
</protein>
<keyword evidence="6" id="KW-0863">Zinc-finger</keyword>
<evidence type="ECO:0000256" key="6">
    <source>
        <dbReference type="PROSITE-ProRule" id="PRU00175"/>
    </source>
</evidence>
<dbReference type="PROSITE" id="PS51192">
    <property type="entry name" value="HELICASE_ATP_BIND_1"/>
    <property type="match status" value="1"/>
</dbReference>
<dbReference type="Pfam" id="PF00176">
    <property type="entry name" value="SNF2-rel_dom"/>
    <property type="match status" value="2"/>
</dbReference>
<proteinExistence type="inferred from homology"/>
<dbReference type="PANTHER" id="PTHR45626">
    <property type="entry name" value="TRANSCRIPTION TERMINATION FACTOR 2-RELATED"/>
    <property type="match status" value="1"/>
</dbReference>
<gene>
    <name evidence="10" type="primary">RAD16</name>
    <name evidence="10" type="ORF">NGRA_2785</name>
</gene>
<evidence type="ECO:0000256" key="1">
    <source>
        <dbReference type="ARBA" id="ARBA00007025"/>
    </source>
</evidence>
<evidence type="ECO:0000313" key="10">
    <source>
        <dbReference type="EMBL" id="KAF9761217.1"/>
    </source>
</evidence>
<keyword evidence="3" id="KW-0378">Hydrolase</keyword>
<dbReference type="InterPro" id="IPR014001">
    <property type="entry name" value="Helicase_ATP-bd"/>
</dbReference>
<evidence type="ECO:0000313" key="11">
    <source>
        <dbReference type="Proteomes" id="UP000740883"/>
    </source>
</evidence>
<dbReference type="Pfam" id="PF00271">
    <property type="entry name" value="Helicase_C"/>
    <property type="match status" value="1"/>
</dbReference>
<evidence type="ECO:0000259" key="8">
    <source>
        <dbReference type="PROSITE" id="PS51192"/>
    </source>
</evidence>
<evidence type="ECO:0000256" key="2">
    <source>
        <dbReference type="ARBA" id="ARBA00022741"/>
    </source>
</evidence>
<dbReference type="GO" id="GO:0006289">
    <property type="term" value="P:nucleotide-excision repair"/>
    <property type="evidence" value="ECO:0007669"/>
    <property type="project" value="TreeGrafter"/>
</dbReference>
<evidence type="ECO:0000256" key="5">
    <source>
        <dbReference type="ARBA" id="ARBA00022840"/>
    </source>
</evidence>
<dbReference type="InterPro" id="IPR013083">
    <property type="entry name" value="Znf_RING/FYVE/PHD"/>
</dbReference>
<dbReference type="SMART" id="SM00487">
    <property type="entry name" value="DEXDc"/>
    <property type="match status" value="1"/>
</dbReference>